<evidence type="ECO:0000313" key="4">
    <source>
        <dbReference type="EMBL" id="TFK30706.1"/>
    </source>
</evidence>
<dbReference type="AlphaFoldDB" id="A0A5C3LFP3"/>
<feature type="region of interest" description="Disordered" evidence="1">
    <location>
        <begin position="697"/>
        <end position="810"/>
    </location>
</feature>
<sequence>MTRSGIVFTGIDAIDGTEQLQSLPLEEVKVRVQIVDVTARVTLIQKFYNSASVATGRAKYCFPVPASAAICAFQTTTSDGRTIKGECKEKEEAREQFEAAVASGRTAGLLDYVTDDIFVISIGSFPQRTVIETRLVYVMTLYTGDYTDQVRFQLPKSVGERYGVPPSELEDAMQPSVLDTRISITAEIQMYGKIRDVVSPSHPGSITQTKYSTHLGRPSKRRLTVRYRSPNYLDKDFVLTVLAAGLDEPRCFAEIRRDPRHRFPDTLALQLTMVPRHKLPPLPSQEYIFVVDRSGSMSGGRIETARDVLSMMLRMIPSQDSTFNIFGFGTTWTKWKGTSQRYSQATLDQATAYSASLQADLGGTEVHSALQDVFRSASRDRPTAVFLFTDGEVYHEEIARVQNEAKAFVTNSNAPRRIFTLGIGHGVSTELCEGTAKAGNGECLYAVDSETIIPKCAKLFTAGRTPFVRSVAIDWGVSNRVSSPLSPGVSFSSPPSGAVPIRPLPSVQQAPHTIHSIHSGTRLTIYTIISLKTNQVPKDVTLEGVLDDETRRPFGFKVSVQQVSLFTTDNDKIPMIHTMAAWKLIQEHDSGNAPLPRPLGVATPEELRKSAITHLGTQYQVASKHTSFVAVEGIRDAQSGGKLKASFLSKHPEYDQYPVDQEEEPEEEPPNNIREAVTRNLERLGTLFSSIIPILTGSGDSSISPPTVPPARGQPPGSWPQDDEDPDQTMDLDDVPTRGSPPPSDTDSYESSVRTFSTLSSLNPSSGESDWSSIYSDSSVEEMTIPPSPRLEPQGRSASQRKESVHLPSPPIPQSVITLVKFQEFDGSFPNRNGGIARLVGPSRLEAGKELESAERDVWPTVLCVAFLKIHLRDNPEVLENLLVKAMEYLHRVKGRGVDIDKLFDHALSLF</sequence>
<accession>A0A5C3LFP3</accession>
<evidence type="ECO:0000313" key="5">
    <source>
        <dbReference type="Proteomes" id="UP000307440"/>
    </source>
</evidence>
<dbReference type="Pfam" id="PF08487">
    <property type="entry name" value="VIT"/>
    <property type="match status" value="1"/>
</dbReference>
<keyword evidence="5" id="KW-1185">Reference proteome</keyword>
<evidence type="ECO:0000256" key="1">
    <source>
        <dbReference type="SAM" id="MobiDB-lite"/>
    </source>
</evidence>
<dbReference type="InterPro" id="IPR002035">
    <property type="entry name" value="VWF_A"/>
</dbReference>
<name>A0A5C3LFP3_COPMA</name>
<dbReference type="Proteomes" id="UP000307440">
    <property type="component" value="Unassembled WGS sequence"/>
</dbReference>
<dbReference type="InterPro" id="IPR036465">
    <property type="entry name" value="vWFA_dom_sf"/>
</dbReference>
<dbReference type="PANTHER" id="PTHR45737">
    <property type="entry name" value="VON WILLEBRAND FACTOR A DOMAIN-CONTAINING PROTEIN 5A"/>
    <property type="match status" value="1"/>
</dbReference>
<dbReference type="PANTHER" id="PTHR45737:SF6">
    <property type="entry name" value="VON WILLEBRAND FACTOR A DOMAIN-CONTAINING PROTEIN 5A"/>
    <property type="match status" value="1"/>
</dbReference>
<dbReference type="SMART" id="SM00609">
    <property type="entry name" value="VIT"/>
    <property type="match status" value="1"/>
</dbReference>
<feature type="region of interest" description="Disordered" evidence="1">
    <location>
        <begin position="647"/>
        <end position="672"/>
    </location>
</feature>
<feature type="compositionally biased region" description="Acidic residues" evidence="1">
    <location>
        <begin position="660"/>
        <end position="669"/>
    </location>
</feature>
<feature type="domain" description="VIT" evidence="3">
    <location>
        <begin position="9"/>
        <end position="139"/>
    </location>
</feature>
<dbReference type="EMBL" id="ML210146">
    <property type="protein sequence ID" value="TFK30706.1"/>
    <property type="molecule type" value="Genomic_DNA"/>
</dbReference>
<protein>
    <submittedName>
        <fullName evidence="4">von Willebrand domain-containing protein</fullName>
    </submittedName>
</protein>
<feature type="compositionally biased region" description="Acidic residues" evidence="1">
    <location>
        <begin position="721"/>
        <end position="734"/>
    </location>
</feature>
<dbReference type="SUPFAM" id="SSF53300">
    <property type="entry name" value="vWA-like"/>
    <property type="match status" value="1"/>
</dbReference>
<feature type="domain" description="VWFA" evidence="2">
    <location>
        <begin position="286"/>
        <end position="471"/>
    </location>
</feature>
<dbReference type="PROSITE" id="PS50234">
    <property type="entry name" value="VWFA"/>
    <property type="match status" value="1"/>
</dbReference>
<dbReference type="PROSITE" id="PS51468">
    <property type="entry name" value="VIT"/>
    <property type="match status" value="1"/>
</dbReference>
<proteinExistence type="predicted"/>
<dbReference type="InterPro" id="IPR013694">
    <property type="entry name" value="VIT"/>
</dbReference>
<dbReference type="SMART" id="SM00327">
    <property type="entry name" value="VWA"/>
    <property type="match status" value="1"/>
</dbReference>
<dbReference type="Pfam" id="PF13768">
    <property type="entry name" value="VWA_3"/>
    <property type="match status" value="1"/>
</dbReference>
<evidence type="ECO:0000259" key="2">
    <source>
        <dbReference type="PROSITE" id="PS50234"/>
    </source>
</evidence>
<gene>
    <name evidence="4" type="ORF">FA15DRAFT_608147</name>
</gene>
<feature type="compositionally biased region" description="Polar residues" evidence="1">
    <location>
        <begin position="745"/>
        <end position="764"/>
    </location>
</feature>
<reference evidence="4 5" key="1">
    <citation type="journal article" date="2019" name="Nat. Ecol. Evol.">
        <title>Megaphylogeny resolves global patterns of mushroom evolution.</title>
        <authorList>
            <person name="Varga T."/>
            <person name="Krizsan K."/>
            <person name="Foldi C."/>
            <person name="Dima B."/>
            <person name="Sanchez-Garcia M."/>
            <person name="Sanchez-Ramirez S."/>
            <person name="Szollosi G.J."/>
            <person name="Szarkandi J.G."/>
            <person name="Papp V."/>
            <person name="Albert L."/>
            <person name="Andreopoulos W."/>
            <person name="Angelini C."/>
            <person name="Antonin V."/>
            <person name="Barry K.W."/>
            <person name="Bougher N.L."/>
            <person name="Buchanan P."/>
            <person name="Buyck B."/>
            <person name="Bense V."/>
            <person name="Catcheside P."/>
            <person name="Chovatia M."/>
            <person name="Cooper J."/>
            <person name="Damon W."/>
            <person name="Desjardin D."/>
            <person name="Finy P."/>
            <person name="Geml J."/>
            <person name="Haridas S."/>
            <person name="Hughes K."/>
            <person name="Justo A."/>
            <person name="Karasinski D."/>
            <person name="Kautmanova I."/>
            <person name="Kiss B."/>
            <person name="Kocsube S."/>
            <person name="Kotiranta H."/>
            <person name="LaButti K.M."/>
            <person name="Lechner B.E."/>
            <person name="Liimatainen K."/>
            <person name="Lipzen A."/>
            <person name="Lukacs Z."/>
            <person name="Mihaltcheva S."/>
            <person name="Morgado L.N."/>
            <person name="Niskanen T."/>
            <person name="Noordeloos M.E."/>
            <person name="Ohm R.A."/>
            <person name="Ortiz-Santana B."/>
            <person name="Ovrebo C."/>
            <person name="Racz N."/>
            <person name="Riley R."/>
            <person name="Savchenko A."/>
            <person name="Shiryaev A."/>
            <person name="Soop K."/>
            <person name="Spirin V."/>
            <person name="Szebenyi C."/>
            <person name="Tomsovsky M."/>
            <person name="Tulloss R.E."/>
            <person name="Uehling J."/>
            <person name="Grigoriev I.V."/>
            <person name="Vagvolgyi C."/>
            <person name="Papp T."/>
            <person name="Martin F.M."/>
            <person name="Miettinen O."/>
            <person name="Hibbett D.S."/>
            <person name="Nagy L.G."/>
        </authorList>
    </citation>
    <scope>NUCLEOTIDE SEQUENCE [LARGE SCALE GENOMIC DNA]</scope>
    <source>
        <strain evidence="4 5">CBS 121175</strain>
    </source>
</reference>
<dbReference type="Gene3D" id="3.40.50.410">
    <property type="entry name" value="von Willebrand factor, type A domain"/>
    <property type="match status" value="1"/>
</dbReference>
<organism evidence="4 5">
    <name type="scientific">Coprinopsis marcescibilis</name>
    <name type="common">Agaric fungus</name>
    <name type="synonym">Psathyrella marcescibilis</name>
    <dbReference type="NCBI Taxonomy" id="230819"/>
    <lineage>
        <taxon>Eukaryota</taxon>
        <taxon>Fungi</taxon>
        <taxon>Dikarya</taxon>
        <taxon>Basidiomycota</taxon>
        <taxon>Agaricomycotina</taxon>
        <taxon>Agaricomycetes</taxon>
        <taxon>Agaricomycetidae</taxon>
        <taxon>Agaricales</taxon>
        <taxon>Agaricineae</taxon>
        <taxon>Psathyrellaceae</taxon>
        <taxon>Coprinopsis</taxon>
    </lineage>
</organism>
<evidence type="ECO:0000259" key="3">
    <source>
        <dbReference type="PROSITE" id="PS51468"/>
    </source>
</evidence>
<feature type="compositionally biased region" description="Low complexity" evidence="1">
    <location>
        <begin position="765"/>
        <end position="778"/>
    </location>
</feature>
<dbReference type="STRING" id="230819.A0A5C3LFP3"/>
<dbReference type="OrthoDB" id="1729737at2759"/>